<keyword evidence="8" id="KW-1185">Reference proteome</keyword>
<dbReference type="InterPro" id="IPR014710">
    <property type="entry name" value="RmlC-like_jellyroll"/>
</dbReference>
<evidence type="ECO:0000256" key="2">
    <source>
        <dbReference type="ARBA" id="ARBA00009637"/>
    </source>
</evidence>
<evidence type="ECO:0000256" key="6">
    <source>
        <dbReference type="ARBA" id="ARBA00033271"/>
    </source>
</evidence>
<dbReference type="GO" id="GO:0019491">
    <property type="term" value="P:ectoine biosynthetic process"/>
    <property type="evidence" value="ECO:0007669"/>
    <property type="project" value="UniProtKB-UniPathway"/>
</dbReference>
<dbReference type="UniPathway" id="UPA00067">
    <property type="reaction ID" value="UER00123"/>
</dbReference>
<dbReference type="Proteomes" id="UP000694845">
    <property type="component" value="Unplaced"/>
</dbReference>
<dbReference type="OrthoDB" id="9981529at2759"/>
<evidence type="ECO:0000256" key="1">
    <source>
        <dbReference type="ARBA" id="ARBA00005181"/>
    </source>
</evidence>
<sequence>MIVTHSCNLPTITLPNTALSGVQLVSEDDYKGFTAYEARIEAGESVPLRSPDHEACVHYYYVISGSGKCVKNGGKGEFLVGPDQLVALSSDLTHTLSTEGAMRVFVVYYPDAELAFKSLELVRSLSEVVGNDREVDWVTGVSRRFTIKQDGFPLGIHNTLVRQGLRSRFQYRNHIEGVYYLSGQATYHWQDDSGQWTSERSKVDEGNGTNYLMNIHDKHIVEIHEEDAICICIFDPVLTGKETHHHSKDGFSSYEASM</sequence>
<evidence type="ECO:0000313" key="8">
    <source>
        <dbReference type="Proteomes" id="UP000694845"/>
    </source>
</evidence>
<dbReference type="InterPro" id="IPR010462">
    <property type="entry name" value="Ectoine_synth"/>
</dbReference>
<evidence type="ECO:0000313" key="9">
    <source>
        <dbReference type="RefSeq" id="XP_022084377.1"/>
    </source>
</evidence>
<dbReference type="KEGG" id="aplc:110975849"/>
<dbReference type="InterPro" id="IPR011051">
    <property type="entry name" value="RmlC_Cupin_sf"/>
</dbReference>
<dbReference type="AlphaFoldDB" id="A0A8B7XVV2"/>
<gene>
    <name evidence="9" type="primary">LOC110975849</name>
</gene>
<protein>
    <recommendedName>
        <fullName evidence="4">L-ectoine synthase</fullName>
        <ecNumber evidence="3">4.2.1.108</ecNumber>
    </recommendedName>
    <alternativeName>
        <fullName evidence="6">N-acetyldiaminobutyrate dehydratase</fullName>
    </alternativeName>
</protein>
<accession>A0A8B7XVV2</accession>
<dbReference type="OMA" id="ETAYYIN"/>
<dbReference type="RefSeq" id="XP_022084377.1">
    <property type="nucleotide sequence ID" value="XM_022228685.1"/>
</dbReference>
<dbReference type="Gene3D" id="2.60.120.10">
    <property type="entry name" value="Jelly Rolls"/>
    <property type="match status" value="2"/>
</dbReference>
<dbReference type="PANTHER" id="PTHR39289:SF1">
    <property type="entry name" value="L-ECTOINE SYNTHASE"/>
    <property type="match status" value="1"/>
</dbReference>
<dbReference type="GeneID" id="110975849"/>
<comment type="similarity">
    <text evidence="2">Belongs to the ectoine synthase family.</text>
</comment>
<comment type="pathway">
    <text evidence="1">Amine and polyamine biosynthesis; ectoine biosynthesis; L-ectoine from L-aspartate 4-semialdehyde: step 3/3.</text>
</comment>
<dbReference type="PANTHER" id="PTHR39289">
    <property type="match status" value="1"/>
</dbReference>
<dbReference type="EC" id="4.2.1.108" evidence="3"/>
<keyword evidence="5" id="KW-0456">Lyase</keyword>
<evidence type="ECO:0000256" key="4">
    <source>
        <dbReference type="ARBA" id="ARBA00019707"/>
    </source>
</evidence>
<organism evidence="8 9">
    <name type="scientific">Acanthaster planci</name>
    <name type="common">Crown-of-thorns starfish</name>
    <dbReference type="NCBI Taxonomy" id="133434"/>
    <lineage>
        <taxon>Eukaryota</taxon>
        <taxon>Metazoa</taxon>
        <taxon>Echinodermata</taxon>
        <taxon>Eleutherozoa</taxon>
        <taxon>Asterozoa</taxon>
        <taxon>Asteroidea</taxon>
        <taxon>Valvatacea</taxon>
        <taxon>Valvatida</taxon>
        <taxon>Acanthasteridae</taxon>
        <taxon>Acanthaster</taxon>
    </lineage>
</organism>
<dbReference type="Pfam" id="PF06339">
    <property type="entry name" value="Ectoine_synth"/>
    <property type="match status" value="1"/>
</dbReference>
<name>A0A8B7XVV2_ACAPL</name>
<dbReference type="SUPFAM" id="SSF51182">
    <property type="entry name" value="RmlC-like cupins"/>
    <property type="match status" value="2"/>
</dbReference>
<comment type="catalytic activity">
    <reaction evidence="7">
        <text>(2S)-4-acetamido-2-aminobutanoate = L-ectoine + H2O</text>
        <dbReference type="Rhea" id="RHEA:17281"/>
        <dbReference type="ChEBI" id="CHEBI:15377"/>
        <dbReference type="ChEBI" id="CHEBI:58515"/>
        <dbReference type="ChEBI" id="CHEBI:58929"/>
        <dbReference type="EC" id="4.2.1.108"/>
    </reaction>
</comment>
<evidence type="ECO:0000256" key="5">
    <source>
        <dbReference type="ARBA" id="ARBA00023239"/>
    </source>
</evidence>
<evidence type="ECO:0000256" key="7">
    <source>
        <dbReference type="ARBA" id="ARBA00048714"/>
    </source>
</evidence>
<dbReference type="GO" id="GO:0033990">
    <property type="term" value="F:ectoine synthase activity"/>
    <property type="evidence" value="ECO:0007669"/>
    <property type="project" value="UniProtKB-EC"/>
</dbReference>
<evidence type="ECO:0000256" key="3">
    <source>
        <dbReference type="ARBA" id="ARBA00013192"/>
    </source>
</evidence>
<proteinExistence type="inferred from homology"/>
<reference evidence="9" key="1">
    <citation type="submission" date="2025-08" db="UniProtKB">
        <authorList>
            <consortium name="RefSeq"/>
        </authorList>
    </citation>
    <scope>IDENTIFICATION</scope>
</reference>